<accession>A0A8J1XZS2</accession>
<dbReference type="SUPFAM" id="SSF57667">
    <property type="entry name" value="beta-beta-alpha zinc fingers"/>
    <property type="match status" value="2"/>
</dbReference>
<evidence type="ECO:0000256" key="7">
    <source>
        <dbReference type="SAM" id="MobiDB-lite"/>
    </source>
</evidence>
<gene>
    <name evidence="8" type="ORF">OFUS_LOCUS1735</name>
</gene>
<organism evidence="8 9">
    <name type="scientific">Owenia fusiformis</name>
    <name type="common">Polychaete worm</name>
    <dbReference type="NCBI Taxonomy" id="6347"/>
    <lineage>
        <taxon>Eukaryota</taxon>
        <taxon>Metazoa</taxon>
        <taxon>Spiralia</taxon>
        <taxon>Lophotrochozoa</taxon>
        <taxon>Annelida</taxon>
        <taxon>Polychaeta</taxon>
        <taxon>Sedentaria</taxon>
        <taxon>Canalipalpata</taxon>
        <taxon>Sabellida</taxon>
        <taxon>Oweniida</taxon>
        <taxon>Oweniidae</taxon>
        <taxon>Owenia</taxon>
    </lineage>
</organism>
<dbReference type="GO" id="GO:0000978">
    <property type="term" value="F:RNA polymerase II cis-regulatory region sequence-specific DNA binding"/>
    <property type="evidence" value="ECO:0007669"/>
    <property type="project" value="TreeGrafter"/>
</dbReference>
<feature type="non-terminal residue" evidence="8">
    <location>
        <position position="446"/>
    </location>
</feature>
<dbReference type="GO" id="GO:0008270">
    <property type="term" value="F:zinc ion binding"/>
    <property type="evidence" value="ECO:0007669"/>
    <property type="project" value="UniProtKB-KW"/>
</dbReference>
<dbReference type="GO" id="GO:0000981">
    <property type="term" value="F:DNA-binding transcription factor activity, RNA polymerase II-specific"/>
    <property type="evidence" value="ECO:0007669"/>
    <property type="project" value="TreeGrafter"/>
</dbReference>
<evidence type="ECO:0000256" key="6">
    <source>
        <dbReference type="ARBA" id="ARBA00023242"/>
    </source>
</evidence>
<evidence type="ECO:0000256" key="2">
    <source>
        <dbReference type="ARBA" id="ARBA00022723"/>
    </source>
</evidence>
<evidence type="ECO:0000256" key="5">
    <source>
        <dbReference type="ARBA" id="ARBA00022833"/>
    </source>
</evidence>
<dbReference type="PROSITE" id="PS00028">
    <property type="entry name" value="ZINC_FINGER_C2H2_1"/>
    <property type="match status" value="3"/>
</dbReference>
<keyword evidence="4" id="KW-0863">Zinc-finger</keyword>
<dbReference type="OrthoDB" id="6365676at2759"/>
<reference evidence="8" key="1">
    <citation type="submission" date="2022-03" db="EMBL/GenBank/DDBJ databases">
        <authorList>
            <person name="Martin C."/>
        </authorList>
    </citation>
    <scope>NUCLEOTIDE SEQUENCE</scope>
</reference>
<feature type="region of interest" description="Disordered" evidence="7">
    <location>
        <begin position="52"/>
        <end position="114"/>
    </location>
</feature>
<keyword evidence="3" id="KW-0677">Repeat</keyword>
<dbReference type="GO" id="GO:0005634">
    <property type="term" value="C:nucleus"/>
    <property type="evidence" value="ECO:0007669"/>
    <property type="project" value="UniProtKB-SubCell"/>
</dbReference>
<protein>
    <submittedName>
        <fullName evidence="8">Uncharacterized protein</fullName>
    </submittedName>
</protein>
<dbReference type="PROSITE" id="PS50157">
    <property type="entry name" value="ZINC_FINGER_C2H2_2"/>
    <property type="match status" value="3"/>
</dbReference>
<dbReference type="EMBL" id="CAIIXF020000001">
    <property type="protein sequence ID" value="CAH1774232.1"/>
    <property type="molecule type" value="Genomic_DNA"/>
</dbReference>
<evidence type="ECO:0000313" key="9">
    <source>
        <dbReference type="Proteomes" id="UP000749559"/>
    </source>
</evidence>
<dbReference type="FunFam" id="3.30.160.60:FF:000100">
    <property type="entry name" value="Zinc finger 45-like"/>
    <property type="match status" value="1"/>
</dbReference>
<evidence type="ECO:0000313" key="8">
    <source>
        <dbReference type="EMBL" id="CAH1774232.1"/>
    </source>
</evidence>
<keyword evidence="5" id="KW-0862">Zinc</keyword>
<proteinExistence type="predicted"/>
<keyword evidence="2" id="KW-0479">Metal-binding</keyword>
<name>A0A8J1XZS2_OWEFU</name>
<dbReference type="FunFam" id="3.30.160.60:FF:000125">
    <property type="entry name" value="Putative zinc finger protein 143"/>
    <property type="match status" value="1"/>
</dbReference>
<dbReference type="SMART" id="SM00355">
    <property type="entry name" value="ZnF_C2H2"/>
    <property type="match status" value="3"/>
</dbReference>
<comment type="caution">
    <text evidence="8">The sequence shown here is derived from an EMBL/GenBank/DDBJ whole genome shotgun (WGS) entry which is preliminary data.</text>
</comment>
<comment type="subcellular location">
    <subcellularLocation>
        <location evidence="1">Nucleus</location>
    </subcellularLocation>
</comment>
<feature type="compositionally biased region" description="Low complexity" evidence="7">
    <location>
        <begin position="68"/>
        <end position="78"/>
    </location>
</feature>
<evidence type="ECO:0000256" key="3">
    <source>
        <dbReference type="ARBA" id="ARBA00022737"/>
    </source>
</evidence>
<dbReference type="AlphaFoldDB" id="A0A8J1XZS2"/>
<dbReference type="Gene3D" id="3.30.160.60">
    <property type="entry name" value="Classic Zinc Finger"/>
    <property type="match status" value="3"/>
</dbReference>
<dbReference type="PANTHER" id="PTHR23235:SF164">
    <property type="entry name" value="C2H2-TYPE DOMAIN-CONTAINING PROTEIN"/>
    <property type="match status" value="1"/>
</dbReference>
<dbReference type="Pfam" id="PF00096">
    <property type="entry name" value="zf-C2H2"/>
    <property type="match status" value="3"/>
</dbReference>
<evidence type="ECO:0000256" key="1">
    <source>
        <dbReference type="ARBA" id="ARBA00004123"/>
    </source>
</evidence>
<keyword evidence="6" id="KW-0539">Nucleus</keyword>
<keyword evidence="9" id="KW-1185">Reference proteome</keyword>
<dbReference type="PANTHER" id="PTHR23235">
    <property type="entry name" value="KRUEPPEL-LIKE TRANSCRIPTION FACTOR"/>
    <property type="match status" value="1"/>
</dbReference>
<evidence type="ECO:0000256" key="4">
    <source>
        <dbReference type="ARBA" id="ARBA00022771"/>
    </source>
</evidence>
<dbReference type="InterPro" id="IPR013087">
    <property type="entry name" value="Znf_C2H2_type"/>
</dbReference>
<dbReference type="InterPro" id="IPR036236">
    <property type="entry name" value="Znf_C2H2_sf"/>
</dbReference>
<dbReference type="Proteomes" id="UP000749559">
    <property type="component" value="Unassembled WGS sequence"/>
</dbReference>
<dbReference type="FunFam" id="3.30.160.60:FF:000018">
    <property type="entry name" value="Krueppel-like factor 15"/>
    <property type="match status" value="1"/>
</dbReference>
<sequence length="446" mass="49729">VVEKSTRKKAKVSDIMLTTGREDDYHDGEACSADSATSRTLVECDAINTLLSIRGPSSPNLDVAPMTPQSQGSSSPSRSESDSESNDTWLTAPSERTELRPEGNMSLPPRKRPMMRDMACSSLPFKKRSKLAQLLMGKRMPPYDDMSLPHLIGATEARAMPETPVENFSISYSTPPPTPDYMTKESMNFNNSNSNESFLTMPISRTSSPICTSHVPYSQPHSNQFAPRMMTSSPVSSTPPLTPTSTYQNIAIKSDVPQQLENNAFNINKVSINSEQRMPINGLPVMYADVQGTLIPISNAPIVQVIVVNNNTNGGDNKLCRIAPAPLVTTPIPEKISTDNLTMRQRSHVCSFPNCNKTYFKSSHLKAHIRTHTGEKPFVCQWENCERKFARSDELSRHKRTHTGEKKFVCTTCDRRFMRSDHLAKHSKRHTNNKLDNDIKLVTKTV</sequence>